<keyword evidence="2 7" id="KW-0808">Transferase</keyword>
<keyword evidence="1 7" id="KW-0489">Methyltransferase</keyword>
<protein>
    <submittedName>
        <fullName evidence="7">Peptide chain release factor N(5)-glutamine methyltransferase</fullName>
        <ecNumber evidence="7">2.1.1.297</ecNumber>
    </submittedName>
</protein>
<evidence type="ECO:0000256" key="1">
    <source>
        <dbReference type="ARBA" id="ARBA00022603"/>
    </source>
</evidence>
<dbReference type="GO" id="GO:0003676">
    <property type="term" value="F:nucleic acid binding"/>
    <property type="evidence" value="ECO:0007669"/>
    <property type="project" value="InterPro"/>
</dbReference>
<dbReference type="AlphaFoldDB" id="A0A3B0YEH7"/>
<dbReference type="Gene3D" id="1.10.8.10">
    <property type="entry name" value="DNA helicase RuvA subunit, C-terminal domain"/>
    <property type="match status" value="1"/>
</dbReference>
<dbReference type="EC" id="2.1.1.297" evidence="7"/>
<dbReference type="GO" id="GO:0102559">
    <property type="term" value="F:peptide chain release factor N(5)-glutamine methyltransferase activity"/>
    <property type="evidence" value="ECO:0007669"/>
    <property type="project" value="UniProtKB-EC"/>
</dbReference>
<dbReference type="InterPro" id="IPR029063">
    <property type="entry name" value="SAM-dependent_MTases_sf"/>
</dbReference>
<feature type="domain" description="Methyltransferase" evidence="5">
    <location>
        <begin position="113"/>
        <end position="242"/>
    </location>
</feature>
<dbReference type="PANTHER" id="PTHR18895">
    <property type="entry name" value="HEMK METHYLTRANSFERASE"/>
    <property type="match status" value="1"/>
</dbReference>
<dbReference type="GO" id="GO:0032259">
    <property type="term" value="P:methylation"/>
    <property type="evidence" value="ECO:0007669"/>
    <property type="project" value="UniProtKB-KW"/>
</dbReference>
<dbReference type="FunFam" id="3.40.50.150:FF:000053">
    <property type="entry name" value="Release factor glutamine methyltransferase"/>
    <property type="match status" value="1"/>
</dbReference>
<dbReference type="InterPro" id="IPR040758">
    <property type="entry name" value="PrmC_N"/>
</dbReference>
<dbReference type="HAMAP" id="MF_02126">
    <property type="entry name" value="RF_methyltr_PrmC"/>
    <property type="match status" value="1"/>
</dbReference>
<evidence type="ECO:0000259" key="5">
    <source>
        <dbReference type="Pfam" id="PF13847"/>
    </source>
</evidence>
<dbReference type="Gene3D" id="3.40.50.150">
    <property type="entry name" value="Vaccinia Virus protein VP39"/>
    <property type="match status" value="1"/>
</dbReference>
<dbReference type="NCBIfam" id="TIGR03534">
    <property type="entry name" value="RF_mod_PrmC"/>
    <property type="match status" value="1"/>
</dbReference>
<evidence type="ECO:0000313" key="7">
    <source>
        <dbReference type="EMBL" id="VAW75180.1"/>
    </source>
</evidence>
<feature type="domain" description="Release factor glutamine methyltransferase N-terminal" evidence="6">
    <location>
        <begin position="6"/>
        <end position="74"/>
    </location>
</feature>
<keyword evidence="3" id="KW-0949">S-adenosyl-L-methionine</keyword>
<dbReference type="InterPro" id="IPR025714">
    <property type="entry name" value="Methyltranfer_dom"/>
</dbReference>
<dbReference type="InterPro" id="IPR019874">
    <property type="entry name" value="RF_methyltr_PrmC"/>
</dbReference>
<dbReference type="Pfam" id="PF13847">
    <property type="entry name" value="Methyltransf_31"/>
    <property type="match status" value="1"/>
</dbReference>
<proteinExistence type="inferred from homology"/>
<accession>A0A3B0YEH7</accession>
<reference evidence="7" key="1">
    <citation type="submission" date="2018-06" db="EMBL/GenBank/DDBJ databases">
        <authorList>
            <person name="Zhirakovskaya E."/>
        </authorList>
    </citation>
    <scope>NUCLEOTIDE SEQUENCE</scope>
</reference>
<evidence type="ECO:0000256" key="3">
    <source>
        <dbReference type="ARBA" id="ARBA00022691"/>
    </source>
</evidence>
<dbReference type="PANTHER" id="PTHR18895:SF74">
    <property type="entry name" value="MTRF1L RELEASE FACTOR GLUTAMINE METHYLTRANSFERASE"/>
    <property type="match status" value="1"/>
</dbReference>
<gene>
    <name evidence="7" type="ORF">MNBD_GAMMA15-1963</name>
</gene>
<dbReference type="InterPro" id="IPR002052">
    <property type="entry name" value="DNA_methylase_N6_adenine_CS"/>
</dbReference>
<feature type="region of interest" description="Disordered" evidence="4">
    <location>
        <begin position="1"/>
        <end position="20"/>
    </location>
</feature>
<dbReference type="SUPFAM" id="SSF53335">
    <property type="entry name" value="S-adenosyl-L-methionine-dependent methyltransferases"/>
    <property type="match status" value="1"/>
</dbReference>
<dbReference type="PROSITE" id="PS00092">
    <property type="entry name" value="N6_MTASE"/>
    <property type="match status" value="1"/>
</dbReference>
<dbReference type="InterPro" id="IPR050320">
    <property type="entry name" value="N5-glutamine_MTase"/>
</dbReference>
<evidence type="ECO:0000256" key="4">
    <source>
        <dbReference type="SAM" id="MobiDB-lite"/>
    </source>
</evidence>
<evidence type="ECO:0000259" key="6">
    <source>
        <dbReference type="Pfam" id="PF17827"/>
    </source>
</evidence>
<dbReference type="InterPro" id="IPR004556">
    <property type="entry name" value="HemK-like"/>
</dbReference>
<dbReference type="EMBL" id="UOFN01000046">
    <property type="protein sequence ID" value="VAW75180.1"/>
    <property type="molecule type" value="Genomic_DNA"/>
</dbReference>
<dbReference type="NCBIfam" id="TIGR00536">
    <property type="entry name" value="hemK_fam"/>
    <property type="match status" value="1"/>
</dbReference>
<evidence type="ECO:0000256" key="2">
    <source>
        <dbReference type="ARBA" id="ARBA00022679"/>
    </source>
</evidence>
<dbReference type="Pfam" id="PF17827">
    <property type="entry name" value="PrmC_N"/>
    <property type="match status" value="1"/>
</dbReference>
<dbReference type="CDD" id="cd02440">
    <property type="entry name" value="AdoMet_MTases"/>
    <property type="match status" value="1"/>
</dbReference>
<organism evidence="7">
    <name type="scientific">hydrothermal vent metagenome</name>
    <dbReference type="NCBI Taxonomy" id="652676"/>
    <lineage>
        <taxon>unclassified sequences</taxon>
        <taxon>metagenomes</taxon>
        <taxon>ecological metagenomes</taxon>
    </lineage>
</organism>
<sequence length="279" mass="30706">MTSIEQALRQAGKQLQNSDSPQLDAEVLLAHVLDKPRSYLHAWPEAQPDTETLSRFKALITQRAAGKPVPHLTGRREFWSLDLEVSEQTLIPRPDTELLVEQALTLLPADQPIRVLDTGTGSGAIALALAHERPHWQIFANDRSPACLVVAHRNAERLGLTNIHFFIGNWCDAIADQSLDALISNPPYIAEQDPHLAEGDVRFEPRRALTAGADGLDDLKYLAEIASRVLKPTGHILLEHGFDQASIVRKLLESNGLNAPGNARDLAGHERVSYATKIC</sequence>
<name>A0A3B0YEH7_9ZZZZ</name>